<protein>
    <recommendedName>
        <fullName evidence="4">Capsular associated protein</fullName>
    </recommendedName>
</protein>
<evidence type="ECO:0008006" key="4">
    <source>
        <dbReference type="Google" id="ProtNLM"/>
    </source>
</evidence>
<reference evidence="2" key="1">
    <citation type="journal article" date="2020" name="bioRxiv">
        <title>Whole genome comparisons of ergot fungi reveals the divergence and evolution of species within the genus Claviceps are the result of varying mechanisms driving genome evolution and host range expansion.</title>
        <authorList>
            <person name="Wyka S.A."/>
            <person name="Mondo S.J."/>
            <person name="Liu M."/>
            <person name="Dettman J."/>
            <person name="Nalam V."/>
            <person name="Broders K.D."/>
        </authorList>
    </citation>
    <scope>NUCLEOTIDE SEQUENCE</scope>
    <source>
        <strain evidence="2">CCC 602</strain>
    </source>
</reference>
<evidence type="ECO:0000256" key="1">
    <source>
        <dbReference type="SAM" id="Phobius"/>
    </source>
</evidence>
<keyword evidence="1" id="KW-1133">Transmembrane helix</keyword>
<feature type="transmembrane region" description="Helical" evidence="1">
    <location>
        <begin position="66"/>
        <end position="86"/>
    </location>
</feature>
<feature type="transmembrane region" description="Helical" evidence="1">
    <location>
        <begin position="201"/>
        <end position="220"/>
    </location>
</feature>
<dbReference type="PANTHER" id="PTHR12203:SF35">
    <property type="entry name" value="PROTEIN O-GLUCOSYLTRANSFERASE 1"/>
    <property type="match status" value="1"/>
</dbReference>
<evidence type="ECO:0000313" key="2">
    <source>
        <dbReference type="EMBL" id="KAG6018384.1"/>
    </source>
</evidence>
<dbReference type="InterPro" id="IPR051091">
    <property type="entry name" value="O-Glucosyltr/Glycosyltrsf_90"/>
</dbReference>
<feature type="transmembrane region" description="Helical" evidence="1">
    <location>
        <begin position="232"/>
        <end position="254"/>
    </location>
</feature>
<feature type="transmembrane region" description="Helical" evidence="1">
    <location>
        <begin position="172"/>
        <end position="194"/>
    </location>
</feature>
<keyword evidence="1" id="KW-0472">Membrane</keyword>
<dbReference type="OrthoDB" id="541052at2759"/>
<dbReference type="EMBL" id="SRPW01000017">
    <property type="protein sequence ID" value="KAG6018384.1"/>
    <property type="molecule type" value="Genomic_DNA"/>
</dbReference>
<sequence length="862" mass="98807">MRLEVFNHANYHQQCYSFGSWLCLSIALYNTATWRGNLDIPASDDLEDPWRSIFDDLKDWMSGPRAAHCLTIVGVAAISIGTYVATYQVMGSTYICFTSWDSRPRILILQSVSLILDLSIIINLWRVLVWTKGFKSKLRMLSKVFIMASTTTTVVWMTIYSTTEDDRVNIEFGHLYGVDILLDSFAITAFAISATNWAGEVTPMVSLVSTTSLIGIGRSFSEMISLGDWMHLSRSASLLPLFLIVFGFITFVYVHDMRFIVVFRRTLFVFVLFVLLITCTIFTLVRPLSNFEKRHPVNDLIYEARAVHDRWLLRAATSRSIVTAVTTYEERHKGRAPPPKFDEWYRLASGSAVIDDFHQVDKDLEIFWTMTPTKLRKRVELVTSYSGVGSITVKDGQVIASDVGDGANNLDFDELINMVKKFSRHLPDMLIPVNLNHVPRVLPSWDDKRLHNREYLQSLAKTISMRSGNMTTLIKDVLRPDDSSRTGHRKTWHQTSAAELRHMYVEACPSTSLVKVHPHLEVGSFCSACAKPHSRGQFLDKWITSFETCNQPDLAHLHSFFMTDPVLPPIQELVPLFSSFKTEGFSDILLPLTPSHADEPDRDEPFFARKDSLFWSTTIGIYSLNEEVLRGSHKSRLLHLINNPSNKDRVTMVLPLHESEESFKSESVLVTEANYDLPFNAGVRDYDSCVGKSCDLLKQIYGKHIDGEDPMNYRYVLLTDEDDSPPKFLLKILRSQSVPFISTIFQTWYSERLTPWLHFVPIDIRYHALHATVLYFTGTANRAKMNGIDMYVKGRPSDAEWIARQGQRWAARALRKDDQEIYLFRLLLEWGRLIDDQRDNIGYRKDLNGEYRSDDWTQPSQT</sequence>
<feature type="transmembrane region" description="Helical" evidence="1">
    <location>
        <begin position="140"/>
        <end position="160"/>
    </location>
</feature>
<evidence type="ECO:0000313" key="3">
    <source>
        <dbReference type="Proteomes" id="UP000748025"/>
    </source>
</evidence>
<keyword evidence="1" id="KW-0812">Transmembrane</keyword>
<gene>
    <name evidence="2" type="ORF">E4U43_002055</name>
</gene>
<dbReference type="PANTHER" id="PTHR12203">
    <property type="entry name" value="KDEL LYS-ASP-GLU-LEU CONTAINING - RELATED"/>
    <property type="match status" value="1"/>
</dbReference>
<proteinExistence type="predicted"/>
<keyword evidence="3" id="KW-1185">Reference proteome</keyword>
<dbReference type="AlphaFoldDB" id="A0A9P7T190"/>
<accession>A0A9P7T190</accession>
<name>A0A9P7T190_9HYPO</name>
<comment type="caution">
    <text evidence="2">The sequence shown here is derived from an EMBL/GenBank/DDBJ whole genome shotgun (WGS) entry which is preliminary data.</text>
</comment>
<dbReference type="Proteomes" id="UP000748025">
    <property type="component" value="Unassembled WGS sequence"/>
</dbReference>
<feature type="transmembrane region" description="Helical" evidence="1">
    <location>
        <begin position="266"/>
        <end position="285"/>
    </location>
</feature>
<feature type="transmembrane region" description="Helical" evidence="1">
    <location>
        <begin position="106"/>
        <end position="128"/>
    </location>
</feature>
<organism evidence="2 3">
    <name type="scientific">Claviceps pusilla</name>
    <dbReference type="NCBI Taxonomy" id="123648"/>
    <lineage>
        <taxon>Eukaryota</taxon>
        <taxon>Fungi</taxon>
        <taxon>Dikarya</taxon>
        <taxon>Ascomycota</taxon>
        <taxon>Pezizomycotina</taxon>
        <taxon>Sordariomycetes</taxon>
        <taxon>Hypocreomycetidae</taxon>
        <taxon>Hypocreales</taxon>
        <taxon>Clavicipitaceae</taxon>
        <taxon>Claviceps</taxon>
    </lineage>
</organism>